<feature type="transmembrane region" description="Helical" evidence="1">
    <location>
        <begin position="31"/>
        <end position="49"/>
    </location>
</feature>
<feature type="transmembrane region" description="Helical" evidence="1">
    <location>
        <begin position="6"/>
        <end position="24"/>
    </location>
</feature>
<feature type="transmembrane region" description="Helical" evidence="1">
    <location>
        <begin position="92"/>
        <end position="110"/>
    </location>
</feature>
<dbReference type="SUPFAM" id="SSF55785">
    <property type="entry name" value="PYP-like sensor domain (PAS domain)"/>
    <property type="match status" value="1"/>
</dbReference>
<sequence>MYILIVILAGTISLFLCLYAHLKLKEAPGALPYFFVTLLSTIFTFSYAFELASTSLEQVQFWLRMEYLALPFIPVFVLIMCVEYVGQKLKQWIYYVLFMIPIMTIFMLNTNNLHHLYYVSMQLNNEGPSPILELEYGPWFYIHSIFVFLCLMIAIIVLLRQLKKSQFRFRMQVLLMVTGLMIPILASCLYLNDLTPYGIDLGPVSMSITFIFHGVALLSFQMFHVSPIVRDKVFESMKEGVIVLNQNGAIVDYNKAILKVIPNLNYRAIGKMLMDILGNESALAEIMEVGKECDYKICIADKITYFHISFSPIQNRRKIHLGKIITFADVTERVNLQEKLKQLASMDGLTQVLNRTFFMKKAEMIIDNLEMTGGNVSVIMFDIDHFKKVNDTFGHEAGDIVLTQVTSIAKESLRATDLIGRYGGEEFILCMPHTSLLEAHEVADLIREKVFANRTSINGKEICITSSFGISNAFIETGDNRVLLQMLIRQADQALYKAKDNGRNCVHLYRQKEFSLPFEQ</sequence>
<dbReference type="PANTHER" id="PTHR45138:SF9">
    <property type="entry name" value="DIGUANYLATE CYCLASE DGCM-RELATED"/>
    <property type="match status" value="1"/>
</dbReference>
<dbReference type="RefSeq" id="WP_142538083.1">
    <property type="nucleotide sequence ID" value="NZ_BMIE01000001.1"/>
</dbReference>
<dbReference type="Pfam" id="PF16927">
    <property type="entry name" value="HisKA_7TM"/>
    <property type="match status" value="1"/>
</dbReference>
<dbReference type="InterPro" id="IPR050469">
    <property type="entry name" value="Diguanylate_Cyclase"/>
</dbReference>
<dbReference type="NCBIfam" id="TIGR00254">
    <property type="entry name" value="GGDEF"/>
    <property type="match status" value="1"/>
</dbReference>
<dbReference type="PROSITE" id="PS50887">
    <property type="entry name" value="GGDEF"/>
    <property type="match status" value="1"/>
</dbReference>
<evidence type="ECO:0000259" key="2">
    <source>
        <dbReference type="PROSITE" id="PS50887"/>
    </source>
</evidence>
<dbReference type="EMBL" id="VDGH01000003">
    <property type="protein sequence ID" value="TQR15103.1"/>
    <property type="molecule type" value="Genomic_DNA"/>
</dbReference>
<dbReference type="Pfam" id="PF00990">
    <property type="entry name" value="GGDEF"/>
    <property type="match status" value="1"/>
</dbReference>
<proteinExistence type="predicted"/>
<dbReference type="InterPro" id="IPR029787">
    <property type="entry name" value="Nucleotide_cyclase"/>
</dbReference>
<dbReference type="Proteomes" id="UP000317316">
    <property type="component" value="Unassembled WGS sequence"/>
</dbReference>
<reference evidence="3 4" key="1">
    <citation type="submission" date="2019-05" db="EMBL/GenBank/DDBJ databases">
        <title>Psychrobacillus vulpis sp. nov., a new species isolated from feces of a red fox that inhabits in The Tablas de Daimiel Natural Park, Albacete, Spain.</title>
        <authorList>
            <person name="Rodriguez M."/>
            <person name="Reina J.C."/>
            <person name="Bejar V."/>
            <person name="Llamas I."/>
        </authorList>
    </citation>
    <scope>NUCLEOTIDE SEQUENCE [LARGE SCALE GENOMIC DNA]</scope>
    <source>
        <strain evidence="3 4">NEAU-3TGS17</strain>
    </source>
</reference>
<gene>
    <name evidence="3" type="ORF">FG382_06445</name>
</gene>
<dbReference type="SUPFAM" id="SSF55073">
    <property type="entry name" value="Nucleotide cyclase"/>
    <property type="match status" value="1"/>
</dbReference>
<dbReference type="CDD" id="cd01949">
    <property type="entry name" value="GGDEF"/>
    <property type="match status" value="1"/>
</dbReference>
<dbReference type="InterPro" id="IPR000160">
    <property type="entry name" value="GGDEF_dom"/>
</dbReference>
<feature type="transmembrane region" description="Helical" evidence="1">
    <location>
        <begin position="204"/>
        <end position="223"/>
    </location>
</feature>
<accession>A0A544TCC0</accession>
<feature type="transmembrane region" description="Helical" evidence="1">
    <location>
        <begin position="61"/>
        <end position="85"/>
    </location>
</feature>
<keyword evidence="4" id="KW-1185">Reference proteome</keyword>
<name>A0A544TCC0_9BACI</name>
<keyword evidence="1" id="KW-1133">Transmembrane helix</keyword>
<evidence type="ECO:0000256" key="1">
    <source>
        <dbReference type="SAM" id="Phobius"/>
    </source>
</evidence>
<keyword evidence="1" id="KW-0812">Transmembrane</keyword>
<dbReference type="InterPro" id="IPR035965">
    <property type="entry name" value="PAS-like_dom_sf"/>
</dbReference>
<dbReference type="InterPro" id="IPR031621">
    <property type="entry name" value="HisKA_7TM"/>
</dbReference>
<dbReference type="OrthoDB" id="9759607at2"/>
<feature type="transmembrane region" description="Helical" evidence="1">
    <location>
        <begin position="171"/>
        <end position="192"/>
    </location>
</feature>
<feature type="transmembrane region" description="Helical" evidence="1">
    <location>
        <begin position="139"/>
        <end position="159"/>
    </location>
</feature>
<evidence type="ECO:0000313" key="3">
    <source>
        <dbReference type="EMBL" id="TQR15103.1"/>
    </source>
</evidence>
<comment type="caution">
    <text evidence="3">The sequence shown here is derived from an EMBL/GenBank/DDBJ whole genome shotgun (WGS) entry which is preliminary data.</text>
</comment>
<dbReference type="Gene3D" id="3.30.70.270">
    <property type="match status" value="1"/>
</dbReference>
<dbReference type="FunFam" id="3.30.70.270:FF:000001">
    <property type="entry name" value="Diguanylate cyclase domain protein"/>
    <property type="match status" value="1"/>
</dbReference>
<dbReference type="SMART" id="SM00267">
    <property type="entry name" value="GGDEF"/>
    <property type="match status" value="1"/>
</dbReference>
<keyword evidence="1" id="KW-0472">Membrane</keyword>
<dbReference type="Gene3D" id="3.30.450.20">
    <property type="entry name" value="PAS domain"/>
    <property type="match status" value="1"/>
</dbReference>
<protein>
    <submittedName>
        <fullName evidence="3">Diguanylate cyclase</fullName>
    </submittedName>
</protein>
<dbReference type="InterPro" id="IPR043128">
    <property type="entry name" value="Rev_trsase/Diguanyl_cyclase"/>
</dbReference>
<organism evidence="3 4">
    <name type="scientific">Psychrobacillus lasiicapitis</name>
    <dbReference type="NCBI Taxonomy" id="1636719"/>
    <lineage>
        <taxon>Bacteria</taxon>
        <taxon>Bacillati</taxon>
        <taxon>Bacillota</taxon>
        <taxon>Bacilli</taxon>
        <taxon>Bacillales</taxon>
        <taxon>Bacillaceae</taxon>
        <taxon>Psychrobacillus</taxon>
    </lineage>
</organism>
<dbReference type="AlphaFoldDB" id="A0A544TCC0"/>
<dbReference type="PANTHER" id="PTHR45138">
    <property type="entry name" value="REGULATORY COMPONENTS OF SENSORY TRANSDUCTION SYSTEM"/>
    <property type="match status" value="1"/>
</dbReference>
<dbReference type="GO" id="GO:0052621">
    <property type="term" value="F:diguanylate cyclase activity"/>
    <property type="evidence" value="ECO:0007669"/>
    <property type="project" value="TreeGrafter"/>
</dbReference>
<feature type="domain" description="GGDEF" evidence="2">
    <location>
        <begin position="374"/>
        <end position="511"/>
    </location>
</feature>
<evidence type="ECO:0000313" key="4">
    <source>
        <dbReference type="Proteomes" id="UP000317316"/>
    </source>
</evidence>